<dbReference type="InterPro" id="IPR003509">
    <property type="entry name" value="UPF0102_YraN-like"/>
</dbReference>
<dbReference type="GO" id="GO:0003676">
    <property type="term" value="F:nucleic acid binding"/>
    <property type="evidence" value="ECO:0007669"/>
    <property type="project" value="InterPro"/>
</dbReference>
<dbReference type="KEGG" id="plei:Q9312_07165"/>
<accession>A0AA51RVS7</accession>
<dbReference type="InterPro" id="IPR011856">
    <property type="entry name" value="tRNA_endonuc-like_dom_sf"/>
</dbReference>
<comment type="similarity">
    <text evidence="1 2">Belongs to the UPF0102 family.</text>
</comment>
<dbReference type="SUPFAM" id="SSF52980">
    <property type="entry name" value="Restriction endonuclease-like"/>
    <property type="match status" value="1"/>
</dbReference>
<dbReference type="Proteomes" id="UP001239782">
    <property type="component" value="Chromosome"/>
</dbReference>
<dbReference type="CDD" id="cd20736">
    <property type="entry name" value="PoNe_Nuclease"/>
    <property type="match status" value="1"/>
</dbReference>
<evidence type="ECO:0000313" key="4">
    <source>
        <dbReference type="Proteomes" id="UP001239782"/>
    </source>
</evidence>
<gene>
    <name evidence="3" type="ORF">Q9312_07165</name>
</gene>
<dbReference type="AlphaFoldDB" id="A0AA51RVS7"/>
<dbReference type="NCBIfam" id="NF009150">
    <property type="entry name" value="PRK12497.1-3"/>
    <property type="match status" value="1"/>
</dbReference>
<name>A0AA51RVS7_9GAMM</name>
<dbReference type="HAMAP" id="MF_00048">
    <property type="entry name" value="UPF0102"/>
    <property type="match status" value="1"/>
</dbReference>
<reference evidence="3 4" key="1">
    <citation type="submission" date="2023-08" db="EMBL/GenBank/DDBJ databases">
        <title>Pleionea litopenaei sp. nov., isolated from stomach of juvenile Litopenaeus vannamei.</title>
        <authorList>
            <person name="Rho A.M."/>
            <person name="Hwang C.Y."/>
        </authorList>
    </citation>
    <scope>NUCLEOTIDE SEQUENCE [LARGE SCALE GENOMIC DNA]</scope>
    <source>
        <strain evidence="3 4">HL-JVS1</strain>
    </source>
</reference>
<protein>
    <recommendedName>
        <fullName evidence="2">UPF0102 protein Q9312_07165</fullName>
    </recommendedName>
</protein>
<dbReference type="Gene3D" id="3.40.1350.10">
    <property type="match status" value="1"/>
</dbReference>
<dbReference type="RefSeq" id="WP_309203906.1">
    <property type="nucleotide sequence ID" value="NZ_CP133548.1"/>
</dbReference>
<dbReference type="EMBL" id="CP133548">
    <property type="protein sequence ID" value="WMS88686.1"/>
    <property type="molecule type" value="Genomic_DNA"/>
</dbReference>
<sequence>MKLIQQLLKINNNTQKKGLKLESPTQKCGEYFELQAIELLQKKGFKLIARNFQCKLGEIDVIMQDSSTLVFVEVRYRKDSYHGSAEESITPSKQKKLIKTTEFFCLQNPQFQSLSKRIDVVAFNPPKVNIIHNAVVQ</sequence>
<dbReference type="Pfam" id="PF02021">
    <property type="entry name" value="UPF0102"/>
    <property type="match status" value="1"/>
</dbReference>
<dbReference type="PANTHER" id="PTHR34039">
    <property type="entry name" value="UPF0102 PROTEIN YRAN"/>
    <property type="match status" value="1"/>
</dbReference>
<dbReference type="InterPro" id="IPR011335">
    <property type="entry name" value="Restrct_endonuc-II-like"/>
</dbReference>
<evidence type="ECO:0000313" key="3">
    <source>
        <dbReference type="EMBL" id="WMS88686.1"/>
    </source>
</evidence>
<evidence type="ECO:0000256" key="1">
    <source>
        <dbReference type="ARBA" id="ARBA00006738"/>
    </source>
</evidence>
<organism evidence="3 4">
    <name type="scientific">Pleionea litopenaei</name>
    <dbReference type="NCBI Taxonomy" id="3070815"/>
    <lineage>
        <taxon>Bacteria</taxon>
        <taxon>Pseudomonadati</taxon>
        <taxon>Pseudomonadota</taxon>
        <taxon>Gammaproteobacteria</taxon>
        <taxon>Oceanospirillales</taxon>
        <taxon>Pleioneaceae</taxon>
        <taxon>Pleionea</taxon>
    </lineage>
</organism>
<dbReference type="NCBIfam" id="TIGR00252">
    <property type="entry name" value="YraN family protein"/>
    <property type="match status" value="1"/>
</dbReference>
<evidence type="ECO:0000256" key="2">
    <source>
        <dbReference type="HAMAP-Rule" id="MF_00048"/>
    </source>
</evidence>
<keyword evidence="4" id="KW-1185">Reference proteome</keyword>
<proteinExistence type="inferred from homology"/>
<dbReference type="PANTHER" id="PTHR34039:SF1">
    <property type="entry name" value="UPF0102 PROTEIN YRAN"/>
    <property type="match status" value="1"/>
</dbReference>